<dbReference type="PANTHER" id="PTHR10625">
    <property type="entry name" value="HISTONE DEACETYLASE HDAC1-RELATED"/>
    <property type="match status" value="1"/>
</dbReference>
<comment type="similarity">
    <text evidence="2">Belongs to the histone deacetylase family.</text>
</comment>
<evidence type="ECO:0000259" key="5">
    <source>
        <dbReference type="Pfam" id="PF00850"/>
    </source>
</evidence>
<evidence type="ECO:0000256" key="2">
    <source>
        <dbReference type="ARBA" id="ARBA00005947"/>
    </source>
</evidence>
<dbReference type="InterPro" id="IPR003085">
    <property type="entry name" value="AcuC"/>
</dbReference>
<proteinExistence type="inferred from homology"/>
<dbReference type="InterPro" id="IPR023696">
    <property type="entry name" value="Ureohydrolase_dom_sf"/>
</dbReference>
<name>A0ABU2DVG0_9MICC</name>
<dbReference type="PANTHER" id="PTHR10625:SF10">
    <property type="entry name" value="HISTONE DEACETYLASE HDAC1"/>
    <property type="match status" value="1"/>
</dbReference>
<dbReference type="SUPFAM" id="SSF52768">
    <property type="entry name" value="Arginase/deacetylase"/>
    <property type="match status" value="1"/>
</dbReference>
<dbReference type="CDD" id="cd09994">
    <property type="entry name" value="HDAC_AcuC_like"/>
    <property type="match status" value="1"/>
</dbReference>
<dbReference type="InterPro" id="IPR037138">
    <property type="entry name" value="His_deacetylse_dom_sf"/>
</dbReference>
<sequence length="369" mass="40258">MDPVRLELTERLCRDFGLLEEGCFDLLHPEVAADETLESVHDADFVAAVKAAAAGTAAPDFGLGTEDVPIFADIHDSAARIAQGSWECAEAVRTGRAVRAVNFAGGMHHASRNRASGFCVYNDAAVAVQRLLDTGTQRVVYLDVDAHHGDGTQSIFWDDPRVMTISLHQTGVSLFPGTGFPNEIGGAQADGTAVNLALPPTTRDAGWLRAFHAVVPALVAAFEPEVIVSQHGCDSHHLDPLTDLSLSIDAQRQVALDIAVLAEELCENRWIATGGGGYEVFRVVPRSWAHLCAVVGGSPIPLRTQVPGSWREYVHQRYGVEAPEWMNDDAELWWRSWEVGYDPADPVDRAVIQTRKELFPLYGLDPWFD</sequence>
<organism evidence="6 7">
    <name type="scientific">Nesterenkonia aerolata</name>
    <dbReference type="NCBI Taxonomy" id="3074079"/>
    <lineage>
        <taxon>Bacteria</taxon>
        <taxon>Bacillati</taxon>
        <taxon>Actinomycetota</taxon>
        <taxon>Actinomycetes</taxon>
        <taxon>Micrococcales</taxon>
        <taxon>Micrococcaceae</taxon>
        <taxon>Nesterenkonia</taxon>
    </lineage>
</organism>
<dbReference type="Gene3D" id="3.40.800.20">
    <property type="entry name" value="Histone deacetylase domain"/>
    <property type="match status" value="1"/>
</dbReference>
<dbReference type="PRINTS" id="PR01270">
    <property type="entry name" value="HDASUPER"/>
</dbReference>
<keyword evidence="7" id="KW-1185">Reference proteome</keyword>
<evidence type="ECO:0000256" key="4">
    <source>
        <dbReference type="ARBA" id="ARBA00022627"/>
    </source>
</evidence>
<evidence type="ECO:0000256" key="3">
    <source>
        <dbReference type="ARBA" id="ARBA00020218"/>
    </source>
</evidence>
<comment type="caution">
    <text evidence="6">The sequence shown here is derived from an EMBL/GenBank/DDBJ whole genome shotgun (WGS) entry which is preliminary data.</text>
</comment>
<reference evidence="6 7" key="1">
    <citation type="submission" date="2023-09" db="EMBL/GenBank/DDBJ databases">
        <title>Description of three actinobacteria isolated from air of manufacturing shop in a pharmaceutical factory.</title>
        <authorList>
            <person name="Zhang D.-F."/>
        </authorList>
    </citation>
    <scope>NUCLEOTIDE SEQUENCE [LARGE SCALE GENOMIC DNA]</scope>
    <source>
        <strain evidence="6 7">LY-0111</strain>
    </source>
</reference>
<accession>A0ABU2DVG0</accession>
<gene>
    <name evidence="6" type="ORF">RIL96_12300</name>
</gene>
<comment type="pathway">
    <text evidence="1">Ketone degradation; acetoin degradation.</text>
</comment>
<dbReference type="Pfam" id="PF00850">
    <property type="entry name" value="Hist_deacetyl"/>
    <property type="match status" value="1"/>
</dbReference>
<evidence type="ECO:0000313" key="7">
    <source>
        <dbReference type="Proteomes" id="UP001251870"/>
    </source>
</evidence>
<feature type="domain" description="Histone deacetylase" evidence="5">
    <location>
        <begin position="2"/>
        <end position="294"/>
    </location>
</feature>
<keyword evidence="4" id="KW-0006">Acetoin catabolism</keyword>
<dbReference type="InterPro" id="IPR023801">
    <property type="entry name" value="His_deacetylse_dom"/>
</dbReference>
<dbReference type="EMBL" id="JAVKGR010000023">
    <property type="protein sequence ID" value="MDR8020340.1"/>
    <property type="molecule type" value="Genomic_DNA"/>
</dbReference>
<evidence type="ECO:0000313" key="6">
    <source>
        <dbReference type="EMBL" id="MDR8020340.1"/>
    </source>
</evidence>
<evidence type="ECO:0000256" key="1">
    <source>
        <dbReference type="ARBA" id="ARBA00005101"/>
    </source>
</evidence>
<protein>
    <recommendedName>
        <fullName evidence="3">Acetoin utilization protein AcuC</fullName>
    </recommendedName>
</protein>
<dbReference type="InterPro" id="IPR000286">
    <property type="entry name" value="HDACs"/>
</dbReference>
<dbReference type="Proteomes" id="UP001251870">
    <property type="component" value="Unassembled WGS sequence"/>
</dbReference>